<dbReference type="AlphaFoldDB" id="A0A2H1WK51"/>
<name>A0A2H1WK51_SPOFR</name>
<evidence type="ECO:0000256" key="1">
    <source>
        <dbReference type="SAM" id="MobiDB-lite"/>
    </source>
</evidence>
<reference evidence="2" key="1">
    <citation type="submission" date="2016-07" db="EMBL/GenBank/DDBJ databases">
        <authorList>
            <person name="Bretaudeau A."/>
        </authorList>
    </citation>
    <scope>NUCLEOTIDE SEQUENCE</scope>
    <source>
        <strain evidence="2">Rice</strain>
        <tissue evidence="2">Whole body</tissue>
    </source>
</reference>
<accession>A0A2H1WK51</accession>
<protein>
    <submittedName>
        <fullName evidence="2">SFRICE_021743</fullName>
    </submittedName>
</protein>
<gene>
    <name evidence="2" type="ORF">SFRICE_021743</name>
</gene>
<organism evidence="2">
    <name type="scientific">Spodoptera frugiperda</name>
    <name type="common">Fall armyworm</name>
    <dbReference type="NCBI Taxonomy" id="7108"/>
    <lineage>
        <taxon>Eukaryota</taxon>
        <taxon>Metazoa</taxon>
        <taxon>Ecdysozoa</taxon>
        <taxon>Arthropoda</taxon>
        <taxon>Hexapoda</taxon>
        <taxon>Insecta</taxon>
        <taxon>Pterygota</taxon>
        <taxon>Neoptera</taxon>
        <taxon>Endopterygota</taxon>
        <taxon>Lepidoptera</taxon>
        <taxon>Glossata</taxon>
        <taxon>Ditrysia</taxon>
        <taxon>Noctuoidea</taxon>
        <taxon>Noctuidae</taxon>
        <taxon>Amphipyrinae</taxon>
        <taxon>Spodoptera</taxon>
    </lineage>
</organism>
<sequence>MSSSSSAKNILVLNKGPSLLCRYLFREENHPRTSPALAEVRESVRLLLTKNHPVPTPALRAEAPVNPNTNTINAVISNKITIIQGSSEDERRTIKHRTKKFNHEPRSKLNLTIDPPLQDT</sequence>
<evidence type="ECO:0000313" key="2">
    <source>
        <dbReference type="EMBL" id="SOQ53463.1"/>
    </source>
</evidence>
<feature type="region of interest" description="Disordered" evidence="1">
    <location>
        <begin position="87"/>
        <end position="120"/>
    </location>
</feature>
<proteinExistence type="predicted"/>
<dbReference type="EMBL" id="ODYU01009203">
    <property type="protein sequence ID" value="SOQ53463.1"/>
    <property type="molecule type" value="Genomic_DNA"/>
</dbReference>